<sequence>MKAGGGDLERSQTGLMIKLGDALILWGSKPHSMVALSTCAAEYIALSDSTQHLVQAINQLSQLAGNFDKTISCENHAAVQVSIANKSRKRMHYLDRAFFLSRIPLNNTA</sequence>
<dbReference type="Proteomes" id="UP000765509">
    <property type="component" value="Unassembled WGS sequence"/>
</dbReference>
<comment type="caution">
    <text evidence="1">The sequence shown here is derived from an EMBL/GenBank/DDBJ whole genome shotgun (WGS) entry which is preliminary data.</text>
</comment>
<dbReference type="AlphaFoldDB" id="A0A9Q3KHF1"/>
<proteinExistence type="predicted"/>
<evidence type="ECO:0000313" key="2">
    <source>
        <dbReference type="Proteomes" id="UP000765509"/>
    </source>
</evidence>
<reference evidence="1" key="1">
    <citation type="submission" date="2021-03" db="EMBL/GenBank/DDBJ databases">
        <title>Draft genome sequence of rust myrtle Austropuccinia psidii MF-1, a brazilian biotype.</title>
        <authorList>
            <person name="Quecine M.C."/>
            <person name="Pachon D.M.R."/>
            <person name="Bonatelli M.L."/>
            <person name="Correr F.H."/>
            <person name="Franceschini L.M."/>
            <person name="Leite T.F."/>
            <person name="Margarido G.R.A."/>
            <person name="Almeida C.A."/>
            <person name="Ferrarezi J.A."/>
            <person name="Labate C.A."/>
        </authorList>
    </citation>
    <scope>NUCLEOTIDE SEQUENCE</scope>
    <source>
        <strain evidence="1">MF-1</strain>
    </source>
</reference>
<evidence type="ECO:0000313" key="1">
    <source>
        <dbReference type="EMBL" id="MBW0579849.1"/>
    </source>
</evidence>
<dbReference type="OrthoDB" id="3344688at2759"/>
<organism evidence="1 2">
    <name type="scientific">Austropuccinia psidii MF-1</name>
    <dbReference type="NCBI Taxonomy" id="1389203"/>
    <lineage>
        <taxon>Eukaryota</taxon>
        <taxon>Fungi</taxon>
        <taxon>Dikarya</taxon>
        <taxon>Basidiomycota</taxon>
        <taxon>Pucciniomycotina</taxon>
        <taxon>Pucciniomycetes</taxon>
        <taxon>Pucciniales</taxon>
        <taxon>Sphaerophragmiaceae</taxon>
        <taxon>Austropuccinia</taxon>
    </lineage>
</organism>
<dbReference type="EMBL" id="AVOT02106084">
    <property type="protein sequence ID" value="MBW0579849.1"/>
    <property type="molecule type" value="Genomic_DNA"/>
</dbReference>
<name>A0A9Q3KHF1_9BASI</name>
<keyword evidence="2" id="KW-1185">Reference proteome</keyword>
<gene>
    <name evidence="1" type="ORF">O181_119564</name>
</gene>
<protein>
    <submittedName>
        <fullName evidence="1">Uncharacterized protein</fullName>
    </submittedName>
</protein>
<accession>A0A9Q3KHF1</accession>